<evidence type="ECO:0000313" key="3">
    <source>
        <dbReference type="Proteomes" id="UP000764045"/>
    </source>
</evidence>
<comment type="caution">
    <text evidence="2">The sequence shown here is derived from an EMBL/GenBank/DDBJ whole genome shotgun (WGS) entry which is preliminary data.</text>
</comment>
<feature type="signal peptide" evidence="1">
    <location>
        <begin position="1"/>
        <end position="23"/>
    </location>
</feature>
<gene>
    <name evidence="2" type="ORF">H6B30_02805</name>
</gene>
<dbReference type="InterPro" id="IPR031762">
    <property type="entry name" value="DUF4738"/>
</dbReference>
<evidence type="ECO:0000313" key="2">
    <source>
        <dbReference type="EMBL" id="MBM6660690.1"/>
    </source>
</evidence>
<dbReference type="EMBL" id="JACJJL010000003">
    <property type="protein sequence ID" value="MBM6660690.1"/>
    <property type="molecule type" value="Genomic_DNA"/>
</dbReference>
<proteinExistence type="predicted"/>
<evidence type="ECO:0000256" key="1">
    <source>
        <dbReference type="SAM" id="SignalP"/>
    </source>
</evidence>
<feature type="chain" id="PRO_5037417481" evidence="1">
    <location>
        <begin position="24"/>
        <end position="266"/>
    </location>
</feature>
<keyword evidence="3" id="KW-1185">Reference proteome</keyword>
<dbReference type="RefSeq" id="WP_205107692.1">
    <property type="nucleotide sequence ID" value="NZ_JACJJL010000003.1"/>
</dbReference>
<accession>A0A938WKA3</accession>
<keyword evidence="1" id="KW-0732">Signal</keyword>
<name>A0A938WKA3_9BACT</name>
<sequence>MLRNVVVGWALVCVLMVSCRQGAKSPDATPAEDKEAKGLLQGIWVDEESESVAFKVEGDSVFYPDDTSMPTSFKIVGDTLIMGNPPSRYPIQKQTANSFWFTNQAGDVIRLAKSTDPNAALAFVHEKLKVISLTEVLKKDTVVMYGGERYHCYIAINPTKYKVIRKTYNDDGVEVDNVYYDQIIHVSVYHGAEQLYSRDFKKSMFAHLVPERFLSQAVLSNIDYSSVGSDGFHFDATLCIPDAASCYLLDAVISFDGEMRMEVIDY</sequence>
<dbReference type="AlphaFoldDB" id="A0A938WKA3"/>
<organism evidence="2 3">
    <name type="scientific">Marseilla massiliensis</name>
    <dbReference type="NCBI Taxonomy" id="1841864"/>
    <lineage>
        <taxon>Bacteria</taxon>
        <taxon>Pseudomonadati</taxon>
        <taxon>Bacteroidota</taxon>
        <taxon>Bacteroidia</taxon>
        <taxon>Bacteroidales</taxon>
        <taxon>Prevotellaceae</taxon>
        <taxon>Marseilla</taxon>
    </lineage>
</organism>
<reference evidence="2 3" key="1">
    <citation type="journal article" date="2021" name="Sci. Rep.">
        <title>The distribution of antibiotic resistance genes in chicken gut microbiota commensals.</title>
        <authorList>
            <person name="Juricova H."/>
            <person name="Matiasovicova J."/>
            <person name="Kubasova T."/>
            <person name="Cejkova D."/>
            <person name="Rychlik I."/>
        </authorList>
    </citation>
    <scope>NUCLEOTIDE SEQUENCE [LARGE SCALE GENOMIC DNA]</scope>
    <source>
        <strain evidence="2 3">An819</strain>
    </source>
</reference>
<dbReference type="Pfam" id="PF15889">
    <property type="entry name" value="DUF4738"/>
    <property type="match status" value="1"/>
</dbReference>
<dbReference type="Proteomes" id="UP000764045">
    <property type="component" value="Unassembled WGS sequence"/>
</dbReference>
<dbReference type="PROSITE" id="PS51257">
    <property type="entry name" value="PROKAR_LIPOPROTEIN"/>
    <property type="match status" value="1"/>
</dbReference>
<dbReference type="Gene3D" id="2.40.128.510">
    <property type="entry name" value="Protein of unknown function DUF4738"/>
    <property type="match status" value="1"/>
</dbReference>
<protein>
    <submittedName>
        <fullName evidence="2">DUF4738 domain-containing protein</fullName>
    </submittedName>
</protein>